<dbReference type="PROSITE" id="PS50987">
    <property type="entry name" value="HTH_ARSR_2"/>
    <property type="match status" value="1"/>
</dbReference>
<evidence type="ECO:0000313" key="6">
    <source>
        <dbReference type="Proteomes" id="UP001499988"/>
    </source>
</evidence>
<dbReference type="PANTHER" id="PTHR33154:SF28">
    <property type="entry name" value="HTH-TYPE TRANSCRIPTIONAL REGULATOR YGAV-RELATED"/>
    <property type="match status" value="1"/>
</dbReference>
<dbReference type="RefSeq" id="WP_345336349.1">
    <property type="nucleotide sequence ID" value="NZ_BAABJZ010000095.1"/>
</dbReference>
<dbReference type="EMBL" id="BAABJZ010000095">
    <property type="protein sequence ID" value="GAA4895542.1"/>
    <property type="molecule type" value="Genomic_DNA"/>
</dbReference>
<organism evidence="5 6">
    <name type="scientific">Ferrimonas pelagia</name>
    <dbReference type="NCBI Taxonomy" id="1177826"/>
    <lineage>
        <taxon>Bacteria</taxon>
        <taxon>Pseudomonadati</taxon>
        <taxon>Pseudomonadota</taxon>
        <taxon>Gammaproteobacteria</taxon>
        <taxon>Alteromonadales</taxon>
        <taxon>Ferrimonadaceae</taxon>
        <taxon>Ferrimonas</taxon>
    </lineage>
</organism>
<reference evidence="6" key="1">
    <citation type="journal article" date="2019" name="Int. J. Syst. Evol. Microbiol.">
        <title>The Global Catalogue of Microorganisms (GCM) 10K type strain sequencing project: providing services to taxonomists for standard genome sequencing and annotation.</title>
        <authorList>
            <consortium name="The Broad Institute Genomics Platform"/>
            <consortium name="The Broad Institute Genome Sequencing Center for Infectious Disease"/>
            <person name="Wu L."/>
            <person name="Ma J."/>
        </authorList>
    </citation>
    <scope>NUCLEOTIDE SEQUENCE [LARGE SCALE GENOMIC DNA]</scope>
    <source>
        <strain evidence="6">JCM 18401</strain>
    </source>
</reference>
<evidence type="ECO:0000256" key="2">
    <source>
        <dbReference type="ARBA" id="ARBA00023125"/>
    </source>
</evidence>
<dbReference type="InterPro" id="IPR001845">
    <property type="entry name" value="HTH_ArsR_DNA-bd_dom"/>
</dbReference>
<dbReference type="NCBIfam" id="NF033788">
    <property type="entry name" value="HTH_metalloreg"/>
    <property type="match status" value="1"/>
</dbReference>
<evidence type="ECO:0000256" key="1">
    <source>
        <dbReference type="ARBA" id="ARBA00023015"/>
    </source>
</evidence>
<dbReference type="SUPFAM" id="SSF46785">
    <property type="entry name" value="Winged helix' DNA-binding domain"/>
    <property type="match status" value="1"/>
</dbReference>
<dbReference type="InterPro" id="IPR051081">
    <property type="entry name" value="HTH_MetalResp_TranReg"/>
</dbReference>
<dbReference type="PANTHER" id="PTHR33154">
    <property type="entry name" value="TRANSCRIPTIONAL REGULATOR, ARSR FAMILY"/>
    <property type="match status" value="1"/>
</dbReference>
<dbReference type="InterPro" id="IPR036390">
    <property type="entry name" value="WH_DNA-bd_sf"/>
</dbReference>
<keyword evidence="1" id="KW-0805">Transcription regulation</keyword>
<dbReference type="Pfam" id="PF01022">
    <property type="entry name" value="HTH_5"/>
    <property type="match status" value="1"/>
</dbReference>
<dbReference type="Proteomes" id="UP001499988">
    <property type="component" value="Unassembled WGS sequence"/>
</dbReference>
<proteinExistence type="predicted"/>
<gene>
    <name evidence="5" type="ORF">GCM10023333_30920</name>
</gene>
<dbReference type="InterPro" id="IPR036388">
    <property type="entry name" value="WH-like_DNA-bd_sf"/>
</dbReference>
<sequence length="107" mass="11754">MESLDIEQMAGNADSAARLLKSIANPHRLMLLCLLLKQEMTVSELNAMVPLSQSALSQHLAVLRKEGMVTTRKESLQVWYRLASPEVEAILATLYGIYCAPPSNPAT</sequence>
<keyword evidence="6" id="KW-1185">Reference proteome</keyword>
<dbReference type="Gene3D" id="1.10.10.10">
    <property type="entry name" value="Winged helix-like DNA-binding domain superfamily/Winged helix DNA-binding domain"/>
    <property type="match status" value="1"/>
</dbReference>
<dbReference type="CDD" id="cd00090">
    <property type="entry name" value="HTH_ARSR"/>
    <property type="match status" value="1"/>
</dbReference>
<dbReference type="SMART" id="SM00418">
    <property type="entry name" value="HTH_ARSR"/>
    <property type="match status" value="1"/>
</dbReference>
<keyword evidence="3" id="KW-0804">Transcription</keyword>
<comment type="caution">
    <text evidence="5">The sequence shown here is derived from an EMBL/GenBank/DDBJ whole genome shotgun (WGS) entry which is preliminary data.</text>
</comment>
<dbReference type="InterPro" id="IPR011991">
    <property type="entry name" value="ArsR-like_HTH"/>
</dbReference>
<evidence type="ECO:0000313" key="5">
    <source>
        <dbReference type="EMBL" id="GAA4895542.1"/>
    </source>
</evidence>
<name>A0ABP9F8Y4_9GAMM</name>
<evidence type="ECO:0000256" key="3">
    <source>
        <dbReference type="ARBA" id="ARBA00023163"/>
    </source>
</evidence>
<evidence type="ECO:0000259" key="4">
    <source>
        <dbReference type="PROSITE" id="PS50987"/>
    </source>
</evidence>
<feature type="domain" description="HTH arsR-type" evidence="4">
    <location>
        <begin position="8"/>
        <end position="102"/>
    </location>
</feature>
<dbReference type="PRINTS" id="PR00778">
    <property type="entry name" value="HTHARSR"/>
</dbReference>
<protein>
    <submittedName>
        <fullName evidence="5">Metalloregulator ArsR/SmtB family transcription factor</fullName>
    </submittedName>
</protein>
<keyword evidence="2" id="KW-0238">DNA-binding</keyword>
<accession>A0ABP9F8Y4</accession>